<organism evidence="1 2">
    <name type="scientific">Massilia litorea</name>
    <dbReference type="NCBI Taxonomy" id="2769491"/>
    <lineage>
        <taxon>Bacteria</taxon>
        <taxon>Pseudomonadati</taxon>
        <taxon>Pseudomonadota</taxon>
        <taxon>Betaproteobacteria</taxon>
        <taxon>Burkholderiales</taxon>
        <taxon>Oxalobacteraceae</taxon>
        <taxon>Telluria group</taxon>
        <taxon>Massilia</taxon>
    </lineage>
</organism>
<dbReference type="EMBL" id="CP062941">
    <property type="protein sequence ID" value="QOL49748.1"/>
    <property type="molecule type" value="Genomic_DNA"/>
</dbReference>
<gene>
    <name evidence="1" type="ORF">LPB04_23235</name>
</gene>
<accession>A0A7L9U416</accession>
<keyword evidence="2" id="KW-1185">Reference proteome</keyword>
<evidence type="ECO:0000313" key="2">
    <source>
        <dbReference type="Proteomes" id="UP000593875"/>
    </source>
</evidence>
<dbReference type="KEGG" id="mlir:LPB04_23235"/>
<dbReference type="Proteomes" id="UP000593875">
    <property type="component" value="Chromosome"/>
</dbReference>
<name>A0A7L9U416_9BURK</name>
<dbReference type="AlphaFoldDB" id="A0A7L9U416"/>
<proteinExistence type="predicted"/>
<reference evidence="1 2" key="1">
    <citation type="submission" date="2020-10" db="EMBL/GenBank/DDBJ databases">
        <title>Genome sequencing of Massilia sp. LPB0304.</title>
        <authorList>
            <person name="Kim J."/>
        </authorList>
    </citation>
    <scope>NUCLEOTIDE SEQUENCE [LARGE SCALE GENOMIC DNA]</scope>
    <source>
        <strain evidence="1 2">LPB0304</strain>
    </source>
</reference>
<evidence type="ECO:0000313" key="1">
    <source>
        <dbReference type="EMBL" id="QOL49748.1"/>
    </source>
</evidence>
<dbReference type="RefSeq" id="WP_193686782.1">
    <property type="nucleotide sequence ID" value="NZ_CP062941.1"/>
</dbReference>
<protein>
    <submittedName>
        <fullName evidence="1">Anti-sigma factor</fullName>
    </submittedName>
</protein>
<sequence>MNGLPMTEADLQAYVDGLLPPARQAEVEAWLLTRPDEAERLAAYREQNRELRRLFDPVLDEPIPAALRAPAPRRAWWSGPAGRCAAALAIAFAGGLAGWTLRAAADAHGAVSVSADAGPAANSLPRQAAIAHVVYSPELRHPVEVGADQEQHLVAWLSKRLGAPVRPPHLGKLGYELIGGRLLPGESGPVAQFMYHNLAGQRLTLYVSTGQTHNRDTGFRFAQEGPVGVFYWIDGKFGYALSAGVTKNELGTIAMAVHEQLDGPQ</sequence>